<feature type="compositionally biased region" description="Pro residues" evidence="1">
    <location>
        <begin position="86"/>
        <end position="95"/>
    </location>
</feature>
<accession>A0A2N9EVV9</accession>
<feature type="domain" description="Reverse transcriptase Ty1/copia-type" evidence="2">
    <location>
        <begin position="163"/>
        <end position="406"/>
    </location>
</feature>
<dbReference type="SUPFAM" id="SSF56672">
    <property type="entry name" value="DNA/RNA polymerases"/>
    <property type="match status" value="1"/>
</dbReference>
<feature type="region of interest" description="Disordered" evidence="1">
    <location>
        <begin position="654"/>
        <end position="675"/>
    </location>
</feature>
<dbReference type="Pfam" id="PF07727">
    <property type="entry name" value="RVT_2"/>
    <property type="match status" value="1"/>
</dbReference>
<sequence>MGRITEFPLKTDLSRAQALKSSPFNPPRPKPSSPYPTRPKPHHINTIPDSPSSLPDNLPTTNPETSSAPSPENSSTPHTEISSIPVNPPPPPPTHPMKTRSHHQIFKPKSYTDGTIRYPIPKALLAEATPESDLPEPTCYTSASKNPDWRRAMNTEFDALLKNHTWQLVPSSPSQNIIGCKWVFRIKRHADGSIERFKARLVAKGFHQQPGLDYGETYSPVIKPTTVRAILSIAISAGWAIRQIDIQNAFLHGHLSEDVFMAQPPGYQHPSYPTHVCKLKKAIYGLKQAPRAWFSRLSSQLLQLGFHGSLSDSSLFIYKSKSFTMFILIYVDDIIITCSNPTEIDELLLQLQSDFAVKNLGKLHYFLGVEVIPNAHGAFLSQQRYILDLLKRTKMLDAKPVSSPMASTTSLTAHEGESFSDITLFRSTVGALQYLSLTRPDIAFPVNKLSQFMHKPTVIHWQSAKRLLRYLKQTLHFGLQIYRSSCTTLQAFSDADWAGSRDDRRSTGSFCIFLGNNLISWSCRKQATVARSSTEAEYKALANAAAELKWLQSLFGELGLALSTPPTLWCDNIGATYLSSNPVFHARTKHVEIDFHFVRDMVAKKTLNVQFISSKDQLADLLTKPISSSRFAQLRTKLNVLPIPLGLRGRVNDKDKLSPELSHSNTILAKDKDTN</sequence>
<evidence type="ECO:0000256" key="1">
    <source>
        <dbReference type="SAM" id="MobiDB-lite"/>
    </source>
</evidence>
<feature type="compositionally biased region" description="Low complexity" evidence="1">
    <location>
        <begin position="48"/>
        <end position="59"/>
    </location>
</feature>
<organism evidence="3">
    <name type="scientific">Fagus sylvatica</name>
    <name type="common">Beechnut</name>
    <dbReference type="NCBI Taxonomy" id="28930"/>
    <lineage>
        <taxon>Eukaryota</taxon>
        <taxon>Viridiplantae</taxon>
        <taxon>Streptophyta</taxon>
        <taxon>Embryophyta</taxon>
        <taxon>Tracheophyta</taxon>
        <taxon>Spermatophyta</taxon>
        <taxon>Magnoliopsida</taxon>
        <taxon>eudicotyledons</taxon>
        <taxon>Gunneridae</taxon>
        <taxon>Pentapetalae</taxon>
        <taxon>rosids</taxon>
        <taxon>fabids</taxon>
        <taxon>Fagales</taxon>
        <taxon>Fagaceae</taxon>
        <taxon>Fagus</taxon>
    </lineage>
</organism>
<feature type="compositionally biased region" description="Basic residues" evidence="1">
    <location>
        <begin position="97"/>
        <end position="106"/>
    </location>
</feature>
<dbReference type="CDD" id="cd09272">
    <property type="entry name" value="RNase_HI_RT_Ty1"/>
    <property type="match status" value="1"/>
</dbReference>
<dbReference type="InterPro" id="IPR043502">
    <property type="entry name" value="DNA/RNA_pol_sf"/>
</dbReference>
<dbReference type="AlphaFoldDB" id="A0A2N9EVV9"/>
<evidence type="ECO:0000313" key="3">
    <source>
        <dbReference type="EMBL" id="SPC82926.1"/>
    </source>
</evidence>
<reference evidence="3" key="1">
    <citation type="submission" date="2018-02" db="EMBL/GenBank/DDBJ databases">
        <authorList>
            <person name="Cohen D.B."/>
            <person name="Kent A.D."/>
        </authorList>
    </citation>
    <scope>NUCLEOTIDE SEQUENCE</scope>
</reference>
<dbReference type="PANTHER" id="PTHR11439:SF450">
    <property type="entry name" value="REVERSE TRANSCRIPTASE TY1_COPIA-TYPE DOMAIN-CONTAINING PROTEIN"/>
    <property type="match status" value="1"/>
</dbReference>
<name>A0A2N9EVV9_FAGSY</name>
<protein>
    <recommendedName>
        <fullName evidence="2">Reverse transcriptase Ty1/copia-type domain-containing protein</fullName>
    </recommendedName>
</protein>
<gene>
    <name evidence="3" type="ORF">FSB_LOCUS10808</name>
</gene>
<feature type="compositionally biased region" description="Pro residues" evidence="1">
    <location>
        <begin position="24"/>
        <end position="38"/>
    </location>
</feature>
<dbReference type="InterPro" id="IPR013103">
    <property type="entry name" value="RVT_2"/>
</dbReference>
<dbReference type="PANTHER" id="PTHR11439">
    <property type="entry name" value="GAG-POL-RELATED RETROTRANSPOSON"/>
    <property type="match status" value="1"/>
</dbReference>
<feature type="region of interest" description="Disordered" evidence="1">
    <location>
        <begin position="1"/>
        <end position="114"/>
    </location>
</feature>
<feature type="compositionally biased region" description="Polar residues" evidence="1">
    <location>
        <begin position="60"/>
        <end position="84"/>
    </location>
</feature>
<proteinExistence type="predicted"/>
<evidence type="ECO:0000259" key="2">
    <source>
        <dbReference type="Pfam" id="PF07727"/>
    </source>
</evidence>
<dbReference type="EMBL" id="OIVN01000609">
    <property type="protein sequence ID" value="SPC82926.1"/>
    <property type="molecule type" value="Genomic_DNA"/>
</dbReference>